<proteinExistence type="predicted"/>
<gene>
    <name evidence="2" type="ORF">A2Z33_02270</name>
</gene>
<dbReference type="InterPro" id="IPR016181">
    <property type="entry name" value="Acyl_CoA_acyltransferase"/>
</dbReference>
<reference evidence="2 3" key="1">
    <citation type="journal article" date="2016" name="Nat. Commun.">
        <title>Thousands of microbial genomes shed light on interconnected biogeochemical processes in an aquifer system.</title>
        <authorList>
            <person name="Anantharaman K."/>
            <person name="Brown C.T."/>
            <person name="Hug L.A."/>
            <person name="Sharon I."/>
            <person name="Castelle C.J."/>
            <person name="Probst A.J."/>
            <person name="Thomas B.C."/>
            <person name="Singh A."/>
            <person name="Wilkins M.J."/>
            <person name="Karaoz U."/>
            <person name="Brodie E.L."/>
            <person name="Williams K.H."/>
            <person name="Hubbard S.S."/>
            <person name="Banfield J.F."/>
        </authorList>
    </citation>
    <scope>NUCLEOTIDE SEQUENCE [LARGE SCALE GENOMIC DNA]</scope>
</reference>
<dbReference type="InterPro" id="IPR000182">
    <property type="entry name" value="GNAT_dom"/>
</dbReference>
<comment type="caution">
    <text evidence="2">The sequence shown here is derived from an EMBL/GenBank/DDBJ whole genome shotgun (WGS) entry which is preliminary data.</text>
</comment>
<dbReference type="Proteomes" id="UP000178448">
    <property type="component" value="Unassembled WGS sequence"/>
</dbReference>
<sequence>MTGPDGNPGERSAAWRQAEKDRFRDNLLYFLWQLSRLMDDRIPELEINEEYDPEIPGSFFVSATAKSELLQSLHMKWVPGTRTVDAWFMWLDPSVRGQGVGSQALTDLEDMAVHMEADRIVLSAISNESLHRHLIEKAGYVQDPRQSDEVFKILTAYSAGTHRMNPYH</sequence>
<dbReference type="GO" id="GO:0016747">
    <property type="term" value="F:acyltransferase activity, transferring groups other than amino-acyl groups"/>
    <property type="evidence" value="ECO:0007669"/>
    <property type="project" value="InterPro"/>
</dbReference>
<organism evidence="2 3">
    <name type="scientific">Candidatus Gottesmanbacteria bacterium RBG_16_52_11</name>
    <dbReference type="NCBI Taxonomy" id="1798374"/>
    <lineage>
        <taxon>Bacteria</taxon>
        <taxon>Candidatus Gottesmaniibacteriota</taxon>
    </lineage>
</organism>
<evidence type="ECO:0000313" key="3">
    <source>
        <dbReference type="Proteomes" id="UP000178448"/>
    </source>
</evidence>
<dbReference type="SUPFAM" id="SSF55729">
    <property type="entry name" value="Acyl-CoA N-acyltransferases (Nat)"/>
    <property type="match status" value="1"/>
</dbReference>
<dbReference type="Pfam" id="PF00583">
    <property type="entry name" value="Acetyltransf_1"/>
    <property type="match status" value="1"/>
</dbReference>
<dbReference type="STRING" id="1798374.A2Z33_02270"/>
<name>A0A1F5YQW9_9BACT</name>
<dbReference type="PROSITE" id="PS51186">
    <property type="entry name" value="GNAT"/>
    <property type="match status" value="1"/>
</dbReference>
<dbReference type="CDD" id="cd04301">
    <property type="entry name" value="NAT_SF"/>
    <property type="match status" value="1"/>
</dbReference>
<evidence type="ECO:0000313" key="2">
    <source>
        <dbReference type="EMBL" id="OGG02590.1"/>
    </source>
</evidence>
<protein>
    <recommendedName>
        <fullName evidence="1">N-acetyltransferase domain-containing protein</fullName>
    </recommendedName>
</protein>
<feature type="domain" description="N-acetyltransferase" evidence="1">
    <location>
        <begin position="18"/>
        <end position="157"/>
    </location>
</feature>
<dbReference type="Gene3D" id="3.40.630.30">
    <property type="match status" value="1"/>
</dbReference>
<evidence type="ECO:0000259" key="1">
    <source>
        <dbReference type="PROSITE" id="PS51186"/>
    </source>
</evidence>
<dbReference type="EMBL" id="MFJD01000007">
    <property type="protein sequence ID" value="OGG02590.1"/>
    <property type="molecule type" value="Genomic_DNA"/>
</dbReference>
<dbReference type="AlphaFoldDB" id="A0A1F5YQW9"/>
<accession>A0A1F5YQW9</accession>